<dbReference type="AlphaFoldDB" id="A0A2A5S7K7"/>
<organism evidence="1 2">
    <name type="scientific">Pseudolactococcus raffinolactis</name>
    <dbReference type="NCBI Taxonomy" id="1366"/>
    <lineage>
        <taxon>Bacteria</taxon>
        <taxon>Bacillati</taxon>
        <taxon>Bacillota</taxon>
        <taxon>Bacilli</taxon>
        <taxon>Lactobacillales</taxon>
        <taxon>Streptococcaceae</taxon>
        <taxon>Pseudolactococcus</taxon>
    </lineage>
</organism>
<dbReference type="SUPFAM" id="SSF54909">
    <property type="entry name" value="Dimeric alpha+beta barrel"/>
    <property type="match status" value="1"/>
</dbReference>
<keyword evidence="1" id="KW-0503">Monooxygenase</keyword>
<dbReference type="PANTHER" id="PTHR33336:SF3">
    <property type="entry name" value="ABM DOMAIN-CONTAINING PROTEIN"/>
    <property type="match status" value="1"/>
</dbReference>
<dbReference type="OrthoDB" id="287932at2"/>
<reference evidence="1 2" key="1">
    <citation type="submission" date="2019-12" db="EMBL/GenBank/DDBJ databases">
        <title>Whole genome sequences of Lactococcus raffinolactis strains isolated from sewage.</title>
        <authorList>
            <person name="Ybazeta G."/>
            <person name="Ross M."/>
            <person name="Brabant-Kirwan D."/>
            <person name="Saleh M."/>
            <person name="Dillon J.A."/>
            <person name="Splinter K."/>
            <person name="Nokhbeh R."/>
        </authorList>
    </citation>
    <scope>NUCLEOTIDE SEQUENCE [LARGE SCALE GENOMIC DNA]</scope>
    <source>
        <strain evidence="1 2">Lr_19_14</strain>
    </source>
</reference>
<proteinExistence type="predicted"/>
<keyword evidence="2" id="KW-1185">Reference proteome</keyword>
<dbReference type="GO" id="GO:0004497">
    <property type="term" value="F:monooxygenase activity"/>
    <property type="evidence" value="ECO:0007669"/>
    <property type="project" value="UniProtKB-KW"/>
</dbReference>
<evidence type="ECO:0000313" key="2">
    <source>
        <dbReference type="Proteomes" id="UP000501558"/>
    </source>
</evidence>
<sequence length="94" mass="10870">MKIVNAKFTIKPEKRENFLEDILNLIKASQTDAGCLAYDLFESHTEPNVFMMIEKWSDAQALDNHNKNQTLLTFATKVPEYISQKPEIIVMDHD</sequence>
<name>A0A2A5S7K7_9LACT</name>
<dbReference type="Proteomes" id="UP000501558">
    <property type="component" value="Chromosome"/>
</dbReference>
<dbReference type="InterPro" id="IPR007138">
    <property type="entry name" value="ABM_dom"/>
</dbReference>
<dbReference type="Gene3D" id="3.30.70.100">
    <property type="match status" value="1"/>
</dbReference>
<protein>
    <submittedName>
        <fullName evidence="1">Antibiotic biosynthesis monooxygenase</fullName>
    </submittedName>
</protein>
<accession>A0A2A5S7K7</accession>
<dbReference type="InterPro" id="IPR011008">
    <property type="entry name" value="Dimeric_a/b-barrel"/>
</dbReference>
<dbReference type="Pfam" id="PF03992">
    <property type="entry name" value="ABM"/>
    <property type="match status" value="1"/>
</dbReference>
<dbReference type="PROSITE" id="PS51725">
    <property type="entry name" value="ABM"/>
    <property type="match status" value="1"/>
</dbReference>
<dbReference type="EMBL" id="CP047628">
    <property type="protein sequence ID" value="QIW59581.1"/>
    <property type="molecule type" value="Genomic_DNA"/>
</dbReference>
<gene>
    <name evidence="1" type="ORF">GU334_07230</name>
</gene>
<dbReference type="InterPro" id="IPR050744">
    <property type="entry name" value="AI-2_Isomerase_LsrG"/>
</dbReference>
<evidence type="ECO:0000313" key="1">
    <source>
        <dbReference type="EMBL" id="QIW59581.1"/>
    </source>
</evidence>
<dbReference type="PANTHER" id="PTHR33336">
    <property type="entry name" value="QUINOL MONOOXYGENASE YGIN-RELATED"/>
    <property type="match status" value="1"/>
</dbReference>
<dbReference type="KEGG" id="lrn:CMV25_00870"/>
<keyword evidence="1" id="KW-0560">Oxidoreductase</keyword>